<feature type="transmembrane region" description="Helical" evidence="2">
    <location>
        <begin position="188"/>
        <end position="207"/>
    </location>
</feature>
<keyword evidence="2" id="KW-0472">Membrane</keyword>
<organism evidence="3">
    <name type="scientific">Cacopsylla melanoneura</name>
    <dbReference type="NCBI Taxonomy" id="428564"/>
    <lineage>
        <taxon>Eukaryota</taxon>
        <taxon>Metazoa</taxon>
        <taxon>Ecdysozoa</taxon>
        <taxon>Arthropoda</taxon>
        <taxon>Hexapoda</taxon>
        <taxon>Insecta</taxon>
        <taxon>Pterygota</taxon>
        <taxon>Neoptera</taxon>
        <taxon>Paraneoptera</taxon>
        <taxon>Hemiptera</taxon>
        <taxon>Sternorrhyncha</taxon>
        <taxon>Psylloidea</taxon>
        <taxon>Psyllidae</taxon>
        <taxon>Psyllinae</taxon>
        <taxon>Cacopsylla</taxon>
    </lineage>
</organism>
<feature type="region of interest" description="Disordered" evidence="1">
    <location>
        <begin position="1"/>
        <end position="20"/>
    </location>
</feature>
<evidence type="ECO:0000256" key="2">
    <source>
        <dbReference type="SAM" id="Phobius"/>
    </source>
</evidence>
<feature type="transmembrane region" description="Helical" evidence="2">
    <location>
        <begin position="156"/>
        <end position="176"/>
    </location>
</feature>
<proteinExistence type="predicted"/>
<accession>A0A8D8LVD8</accession>
<evidence type="ECO:0000256" key="1">
    <source>
        <dbReference type="SAM" id="MobiDB-lite"/>
    </source>
</evidence>
<evidence type="ECO:0000313" key="3">
    <source>
        <dbReference type="EMBL" id="CAG6615791.1"/>
    </source>
</evidence>
<keyword evidence="2" id="KW-0812">Transmembrane</keyword>
<dbReference type="EMBL" id="HBUF01033932">
    <property type="protein sequence ID" value="CAG6615791.1"/>
    <property type="molecule type" value="Transcribed_RNA"/>
</dbReference>
<feature type="compositionally biased region" description="Basic and acidic residues" evidence="1">
    <location>
        <begin position="482"/>
        <end position="497"/>
    </location>
</feature>
<dbReference type="AlphaFoldDB" id="A0A8D8LVD8"/>
<feature type="compositionally biased region" description="Basic and acidic residues" evidence="1">
    <location>
        <begin position="462"/>
        <end position="475"/>
    </location>
</feature>
<keyword evidence="2" id="KW-1133">Transmembrane helix</keyword>
<protein>
    <submittedName>
        <fullName evidence="3">Uncharacterized protein</fullName>
    </submittedName>
</protein>
<reference evidence="3" key="1">
    <citation type="submission" date="2021-05" db="EMBL/GenBank/DDBJ databases">
        <authorList>
            <person name="Alioto T."/>
            <person name="Alioto T."/>
            <person name="Gomez Garrido J."/>
        </authorList>
    </citation>
    <scope>NUCLEOTIDE SEQUENCE</scope>
</reference>
<sequence length="729" mass="82056">MYAAAGGASIARRQDRRKVAKHNVASDIVHEQIDKRFALLQEQYAPGHGAPPGILTNASRLPSYLELNGKFGFGSTDVIEGKATSAWSGERRLTSPSEDLERNCKVKQTEAHRRWMKRNRIQDSSYGGGSSSDEDDHLTSGKHHLQIQQQSGVINLLLYIGLCIISLGLIISFVGTGEKGFKTNELRMIGPCLLLVGCIFCGLRVLFCFCRVNQILCWKKSNLQQQIIKNQQSKQAKLMTKQTQESNEPSQRQQVGLLDDAGNMSLAHFYKCLPFHNKTNNFVSEPMSKTNEFDGRKRVSIIPPSKSQTSELNKTLMFSPNQFVNYSIPTVKLPKSNSNPTPSTIKEEEKTNLIDFNYSASMNDLLSLSSIEEDIGANDEHIDKISINSETMKRLKSTIITLDNNNDSNCIEHTNVINNSCEDLTYSDPNLPISLIVDFNPIESKDLKLINAEVSSYSSCDKQCDSDRTQNKDDIELSQLTNHDRSSSNMEHTSHDEKETVINISDDSKIEHLKQRTERITNEDKKTEQYRKAHFSNTFENFSMNPEITLTNTSRESISKSFMNTMALTETIPDANPSATFQDKSILKIQSDKKENKSNTFKDTKQGILVDKVNRSIMSNNIKTNSIIKESKVNGNHNKATKLNLLDNKDLKTALNRNNMKNTNKKVNFTTPNNNKNSIELIETHKKYNKSDCISLNDSTDSMFSLNNSQTNEHELVLSPLNLKSSPKS</sequence>
<feature type="region of interest" description="Disordered" evidence="1">
    <location>
        <begin position="459"/>
        <end position="497"/>
    </location>
</feature>
<name>A0A8D8LVD8_9HEMI</name>